<evidence type="ECO:0000313" key="9">
    <source>
        <dbReference type="Proteomes" id="UP000308267"/>
    </source>
</evidence>
<keyword evidence="5" id="KW-0067">ATP-binding</keyword>
<feature type="compositionally biased region" description="Low complexity" evidence="6">
    <location>
        <begin position="819"/>
        <end position="829"/>
    </location>
</feature>
<dbReference type="Gene3D" id="1.10.510.10">
    <property type="entry name" value="Transferase(Phosphotransferase) domain 1"/>
    <property type="match status" value="2"/>
</dbReference>
<reference evidence="8 9" key="1">
    <citation type="journal article" date="2019" name="BMC Genomics">
        <title>New insights from Opisthorchis felineus genome: update on genomics of the epidemiologically important liver flukes.</title>
        <authorList>
            <person name="Ershov N.I."/>
            <person name="Mordvinov V.A."/>
            <person name="Prokhortchouk E.B."/>
            <person name="Pakharukova M.Y."/>
            <person name="Gunbin K.V."/>
            <person name="Ustyantsev K."/>
            <person name="Genaev M.A."/>
            <person name="Blinov A.G."/>
            <person name="Mazur A."/>
            <person name="Boulygina E."/>
            <person name="Tsygankova S."/>
            <person name="Khrameeva E."/>
            <person name="Chekanov N."/>
            <person name="Fan G."/>
            <person name="Xiao A."/>
            <person name="Zhang H."/>
            <person name="Xu X."/>
            <person name="Yang H."/>
            <person name="Solovyev V."/>
            <person name="Lee S.M."/>
            <person name="Liu X."/>
            <person name="Afonnikov D.A."/>
            <person name="Skryabin K.G."/>
        </authorList>
    </citation>
    <scope>NUCLEOTIDE SEQUENCE [LARGE SCALE GENOMIC DNA]</scope>
    <source>
        <strain evidence="8">AK-0245</strain>
        <tissue evidence="8">Whole organism</tissue>
    </source>
</reference>
<keyword evidence="9" id="KW-1185">Reference proteome</keyword>
<dbReference type="GO" id="GO:0005737">
    <property type="term" value="C:cytoplasm"/>
    <property type="evidence" value="ECO:0007669"/>
    <property type="project" value="TreeGrafter"/>
</dbReference>
<feature type="region of interest" description="Disordered" evidence="6">
    <location>
        <begin position="818"/>
        <end position="839"/>
    </location>
</feature>
<feature type="domain" description="Protein kinase" evidence="7">
    <location>
        <begin position="235"/>
        <end position="576"/>
    </location>
</feature>
<protein>
    <recommendedName>
        <fullName evidence="7">Protein kinase domain-containing protein</fullName>
    </recommendedName>
</protein>
<dbReference type="SUPFAM" id="SSF82615">
    <property type="entry name" value="Polo-box domain"/>
    <property type="match status" value="1"/>
</dbReference>
<dbReference type="SMART" id="SM00220">
    <property type="entry name" value="S_TKc"/>
    <property type="match status" value="1"/>
</dbReference>
<dbReference type="Gene3D" id="3.30.1120.30">
    <property type="entry name" value="POLO box domain"/>
    <property type="match status" value="1"/>
</dbReference>
<dbReference type="GO" id="GO:0000776">
    <property type="term" value="C:kinetochore"/>
    <property type="evidence" value="ECO:0007669"/>
    <property type="project" value="TreeGrafter"/>
</dbReference>
<dbReference type="SUPFAM" id="SSF56112">
    <property type="entry name" value="Protein kinase-like (PK-like)"/>
    <property type="match status" value="1"/>
</dbReference>
<dbReference type="GO" id="GO:0005524">
    <property type="term" value="F:ATP binding"/>
    <property type="evidence" value="ECO:0007669"/>
    <property type="project" value="UniProtKB-KW"/>
</dbReference>
<dbReference type="GO" id="GO:0000922">
    <property type="term" value="C:spindle pole"/>
    <property type="evidence" value="ECO:0007669"/>
    <property type="project" value="TreeGrafter"/>
</dbReference>
<dbReference type="GO" id="GO:0007052">
    <property type="term" value="P:mitotic spindle organization"/>
    <property type="evidence" value="ECO:0007669"/>
    <property type="project" value="TreeGrafter"/>
</dbReference>
<keyword evidence="3" id="KW-0547">Nucleotide-binding</keyword>
<evidence type="ECO:0000259" key="7">
    <source>
        <dbReference type="PROSITE" id="PS50011"/>
    </source>
</evidence>
<proteinExistence type="predicted"/>
<dbReference type="PROSITE" id="PS50011">
    <property type="entry name" value="PROTEIN_KINASE_DOM"/>
    <property type="match status" value="1"/>
</dbReference>
<dbReference type="AlphaFoldDB" id="A0A4S2L5S9"/>
<dbReference type="GO" id="GO:0005634">
    <property type="term" value="C:nucleus"/>
    <property type="evidence" value="ECO:0007669"/>
    <property type="project" value="TreeGrafter"/>
</dbReference>
<dbReference type="PANTHER" id="PTHR24345">
    <property type="entry name" value="SERINE/THREONINE-PROTEIN KINASE PLK"/>
    <property type="match status" value="1"/>
</dbReference>
<dbReference type="Pfam" id="PF00069">
    <property type="entry name" value="Pkinase"/>
    <property type="match status" value="1"/>
</dbReference>
<evidence type="ECO:0000313" key="8">
    <source>
        <dbReference type="EMBL" id="TGZ58143.1"/>
    </source>
</evidence>
<dbReference type="OrthoDB" id="6238828at2759"/>
<evidence type="ECO:0000256" key="4">
    <source>
        <dbReference type="ARBA" id="ARBA00022777"/>
    </source>
</evidence>
<dbReference type="InterPro" id="IPR000719">
    <property type="entry name" value="Prot_kinase_dom"/>
</dbReference>
<evidence type="ECO:0000256" key="5">
    <source>
        <dbReference type="ARBA" id="ARBA00022840"/>
    </source>
</evidence>
<dbReference type="InterPro" id="IPR011009">
    <property type="entry name" value="Kinase-like_dom_sf"/>
</dbReference>
<feature type="region of interest" description="Disordered" evidence="6">
    <location>
        <begin position="640"/>
        <end position="659"/>
    </location>
</feature>
<evidence type="ECO:0000256" key="2">
    <source>
        <dbReference type="ARBA" id="ARBA00022679"/>
    </source>
</evidence>
<sequence length="936" mass="105018">MQDRCKEKVKSSKVEQLKKWSKSHEHLVRLPSLNSLFQWRPFHFRANSSDQKKGHQTTPYTKEMAHRSVSMQYLSDTQPQTPHLIHTRRGRLKANISLRLKSFLRGSELRVRSVESLLKQKKHHTHQETVASNVVLASTPGTLSSQNLAGSADSNGCDSFQQHENSRYHLGGNLHSGRPTAIRNSCSSFCEFSRFSPGTPGSLWNSQQLFSPLDKDAEEPELDLIRKEPPDGVKIIAKRLLGHGANGICHEVSIQQLGHLANQGLSGFPERAALKILPLTTYQLKTTAIHREIAIQRQMIHPNLLGLFAAYHEPRLRAVCLLLEFCAIGTLMDLVTGGKSVSQTLNPVNQPADSSCVTRSALKPPQIGVSWNYLIHDPSTGGLPLTLARRIFRGLMRGVTHMHGRYGIVHRDIKPTNILLADGFVAKLSDFGLACDELQCEEEKEHVCGTPNYLAPEVFLKEGHSKASDCWAAGVTLYYMLCGRPPFQPHCTDTGRSHSLFQHKNNDSKANGDAAHPLSNLVPGAQVRAICRNLFWGRYEFPSKLHQSARYTIFRLLQRSAVERPSAAQVLDMEFCSAIFRDTQRSVRILEHREVSEQTAERRDPMDEKNIGVKRTSTDDVEIDALHPVKHFGSLGLKSTDEETDQSFDSKGDSKGPTVQIWSPGNQKSFEFQQVEDIVYTGNRAIHDAFKLLAGRAEERSTIINATNDPLLLHWVSRWALTSSLFLYYTMDSVQISYSASSATYHLVKEKKPDAIVEIWGVTNQTGQGLVKYKGKKIIQFEPNTNPGIGTISKLPNLGDVQTQCEFLVRQLKHFSPLTSSENHTNSSEEATEVGEPSATKSPVFIQRWKDHGNNLIFSFSTGGWQANFYDHSKLIVHYPGTLVYCDSGRAMPNGPFDSKCYVHQLTKDMEREFGEWIKTHAHLKSILQILLFTIL</sequence>
<evidence type="ECO:0000256" key="1">
    <source>
        <dbReference type="ARBA" id="ARBA00022527"/>
    </source>
</evidence>
<dbReference type="PROSITE" id="PS00108">
    <property type="entry name" value="PROTEIN_KINASE_ST"/>
    <property type="match status" value="1"/>
</dbReference>
<comment type="caution">
    <text evidence="8">The sequence shown here is derived from an EMBL/GenBank/DDBJ whole genome shotgun (WGS) entry which is preliminary data.</text>
</comment>
<dbReference type="STRING" id="147828.A0A4S2L5S9"/>
<dbReference type="InterPro" id="IPR008271">
    <property type="entry name" value="Ser/Thr_kinase_AS"/>
</dbReference>
<accession>A0A4S2L5S9</accession>
<gene>
    <name evidence="8" type="ORF">CRM22_009757</name>
</gene>
<dbReference type="EMBL" id="SJOL01009329">
    <property type="protein sequence ID" value="TGZ58143.1"/>
    <property type="molecule type" value="Genomic_DNA"/>
</dbReference>
<dbReference type="PANTHER" id="PTHR24345:SF0">
    <property type="entry name" value="CELL CYCLE SERINE_THREONINE-PROTEIN KINASE CDC5_MSD2"/>
    <property type="match status" value="1"/>
</dbReference>
<evidence type="ECO:0000256" key="6">
    <source>
        <dbReference type="SAM" id="MobiDB-lite"/>
    </source>
</evidence>
<organism evidence="8 9">
    <name type="scientific">Opisthorchis felineus</name>
    <dbReference type="NCBI Taxonomy" id="147828"/>
    <lineage>
        <taxon>Eukaryota</taxon>
        <taxon>Metazoa</taxon>
        <taxon>Spiralia</taxon>
        <taxon>Lophotrochozoa</taxon>
        <taxon>Platyhelminthes</taxon>
        <taxon>Trematoda</taxon>
        <taxon>Digenea</taxon>
        <taxon>Opisthorchiida</taxon>
        <taxon>Opisthorchiata</taxon>
        <taxon>Opisthorchiidae</taxon>
        <taxon>Opisthorchis</taxon>
    </lineage>
</organism>
<dbReference type="InterPro" id="IPR036947">
    <property type="entry name" value="POLO_box_dom_sf"/>
</dbReference>
<dbReference type="Proteomes" id="UP000308267">
    <property type="component" value="Unassembled WGS sequence"/>
</dbReference>
<dbReference type="GO" id="GO:0004674">
    <property type="term" value="F:protein serine/threonine kinase activity"/>
    <property type="evidence" value="ECO:0007669"/>
    <property type="project" value="UniProtKB-KW"/>
</dbReference>
<keyword evidence="4" id="KW-0418">Kinase</keyword>
<keyword evidence="1" id="KW-0723">Serine/threonine-protein kinase</keyword>
<name>A0A4S2L5S9_OPIFE</name>
<keyword evidence="2" id="KW-0808">Transferase</keyword>
<evidence type="ECO:0000256" key="3">
    <source>
        <dbReference type="ARBA" id="ARBA00022741"/>
    </source>
</evidence>